<dbReference type="OrthoDB" id="79871at2759"/>
<dbReference type="Pfam" id="PF01363">
    <property type="entry name" value="FYVE"/>
    <property type="match status" value="1"/>
</dbReference>
<dbReference type="Gene3D" id="3.30.40.10">
    <property type="entry name" value="Zinc/RING finger domain, C3HC4 (zinc finger)"/>
    <property type="match status" value="1"/>
</dbReference>
<dbReference type="InterPro" id="IPR051092">
    <property type="entry name" value="FYVE_RhoGEF_PH"/>
</dbReference>
<dbReference type="InterPro" id="IPR011011">
    <property type="entry name" value="Znf_FYVE_PHD"/>
</dbReference>
<organism evidence="12 13">
    <name type="scientific">Hondaea fermentalgiana</name>
    <dbReference type="NCBI Taxonomy" id="2315210"/>
    <lineage>
        <taxon>Eukaryota</taxon>
        <taxon>Sar</taxon>
        <taxon>Stramenopiles</taxon>
        <taxon>Bigyra</taxon>
        <taxon>Labyrinthulomycetes</taxon>
        <taxon>Thraustochytrida</taxon>
        <taxon>Thraustochytriidae</taxon>
        <taxon>Hondaea</taxon>
    </lineage>
</organism>
<evidence type="ECO:0000256" key="6">
    <source>
        <dbReference type="ARBA" id="ARBA00022833"/>
    </source>
</evidence>
<keyword evidence="5 8" id="KW-0863">Zinc-finger</keyword>
<dbReference type="GO" id="GO:0005856">
    <property type="term" value="C:cytoskeleton"/>
    <property type="evidence" value="ECO:0007669"/>
    <property type="project" value="UniProtKB-SubCell"/>
</dbReference>
<evidence type="ECO:0000256" key="2">
    <source>
        <dbReference type="ARBA" id="ARBA00022490"/>
    </source>
</evidence>
<evidence type="ECO:0000256" key="5">
    <source>
        <dbReference type="ARBA" id="ARBA00022771"/>
    </source>
</evidence>
<dbReference type="InterPro" id="IPR017455">
    <property type="entry name" value="Znf_FYVE-rel"/>
</dbReference>
<dbReference type="GO" id="GO:0005085">
    <property type="term" value="F:guanyl-nucleotide exchange factor activity"/>
    <property type="evidence" value="ECO:0007669"/>
    <property type="project" value="UniProtKB-KW"/>
</dbReference>
<evidence type="ECO:0000259" key="9">
    <source>
        <dbReference type="PROSITE" id="PS50003"/>
    </source>
</evidence>
<dbReference type="SUPFAM" id="SSF57903">
    <property type="entry name" value="FYVE/PHD zinc finger"/>
    <property type="match status" value="1"/>
</dbReference>
<evidence type="ECO:0000256" key="7">
    <source>
        <dbReference type="ARBA" id="ARBA00023212"/>
    </source>
</evidence>
<name>A0A2R5GIU3_9STRA</name>
<proteinExistence type="predicted"/>
<keyword evidence="4" id="KW-0479">Metal-binding</keyword>
<feature type="domain" description="PH" evidence="9">
    <location>
        <begin position="566"/>
        <end position="659"/>
    </location>
</feature>
<accession>A0A2R5GIU3</accession>
<dbReference type="EMBL" id="BEYU01000077">
    <property type="protein sequence ID" value="GBG30525.1"/>
    <property type="molecule type" value="Genomic_DNA"/>
</dbReference>
<dbReference type="InterPro" id="IPR001849">
    <property type="entry name" value="PH_domain"/>
</dbReference>
<protein>
    <submittedName>
        <fullName evidence="12">FYVE, RhoGEF and PH domain-containing protein 2</fullName>
    </submittedName>
</protein>
<dbReference type="SMART" id="SM00233">
    <property type="entry name" value="PH"/>
    <property type="match status" value="2"/>
</dbReference>
<feature type="domain" description="FYVE-type" evidence="11">
    <location>
        <begin position="677"/>
        <end position="737"/>
    </location>
</feature>
<reference evidence="12 13" key="1">
    <citation type="submission" date="2017-12" db="EMBL/GenBank/DDBJ databases">
        <title>Sequencing, de novo assembly and annotation of complete genome of a new Thraustochytrid species, strain FCC1311.</title>
        <authorList>
            <person name="Sedici K."/>
            <person name="Godart F."/>
            <person name="Aiese Cigliano R."/>
            <person name="Sanseverino W."/>
            <person name="Barakat M."/>
            <person name="Ortet P."/>
            <person name="Marechal E."/>
            <person name="Cagnac O."/>
            <person name="Amato A."/>
        </authorList>
    </citation>
    <scope>NUCLEOTIDE SEQUENCE [LARGE SCALE GENOMIC DNA]</scope>
</reference>
<evidence type="ECO:0000256" key="8">
    <source>
        <dbReference type="PROSITE-ProRule" id="PRU00091"/>
    </source>
</evidence>
<dbReference type="PANTHER" id="PTHR12673:SF159">
    <property type="entry name" value="LD03170P"/>
    <property type="match status" value="1"/>
</dbReference>
<dbReference type="Gene3D" id="2.30.29.30">
    <property type="entry name" value="Pleckstrin-homology domain (PH domain)/Phosphotyrosine-binding domain (PTB)"/>
    <property type="match status" value="2"/>
</dbReference>
<feature type="domain" description="DH" evidence="10">
    <location>
        <begin position="325"/>
        <end position="536"/>
    </location>
</feature>
<keyword evidence="6" id="KW-0862">Zinc</keyword>
<dbReference type="PROSITE" id="PS50178">
    <property type="entry name" value="ZF_FYVE"/>
    <property type="match status" value="1"/>
</dbReference>
<comment type="subcellular location">
    <subcellularLocation>
        <location evidence="1">Cytoplasm</location>
        <location evidence="1">Cytoskeleton</location>
    </subcellularLocation>
</comment>
<dbReference type="PANTHER" id="PTHR12673">
    <property type="entry name" value="FACIOGENITAL DYSPLASIA PROTEIN"/>
    <property type="match status" value="1"/>
</dbReference>
<dbReference type="Gene3D" id="1.20.900.10">
    <property type="entry name" value="Dbl homology (DH) domain"/>
    <property type="match status" value="1"/>
</dbReference>
<dbReference type="InterPro" id="IPR013083">
    <property type="entry name" value="Znf_RING/FYVE/PHD"/>
</dbReference>
<dbReference type="SUPFAM" id="SSF50729">
    <property type="entry name" value="PH domain-like"/>
    <property type="match status" value="2"/>
</dbReference>
<dbReference type="PROSITE" id="PS50003">
    <property type="entry name" value="PH_DOMAIN"/>
    <property type="match status" value="1"/>
</dbReference>
<keyword evidence="3" id="KW-0344">Guanine-nucleotide releasing factor</keyword>
<dbReference type="GO" id="GO:0005737">
    <property type="term" value="C:cytoplasm"/>
    <property type="evidence" value="ECO:0007669"/>
    <property type="project" value="TreeGrafter"/>
</dbReference>
<dbReference type="InParanoid" id="A0A2R5GIU3"/>
<dbReference type="Proteomes" id="UP000241890">
    <property type="component" value="Unassembled WGS sequence"/>
</dbReference>
<dbReference type="InterPro" id="IPR000306">
    <property type="entry name" value="Znf_FYVE"/>
</dbReference>
<dbReference type="InterPro" id="IPR035899">
    <property type="entry name" value="DBL_dom_sf"/>
</dbReference>
<keyword evidence="7" id="KW-0206">Cytoskeleton</keyword>
<sequence length="776" mass="87763">MMTSLEESRGNELVEIVDGFAKRFGTFRSVFVSAVWADLRAQHASMSTLLPRGAWTVAFLRTANTMLALNEFMAKEMRQVALRDLHTAELEMVLLHFAPLFSVYEQYFEAKKPFAELVRVERQKTPSLECLIAETEVRVGCKFDEMLDLPLLQIIALRVADFLENAQTRINEIEARHASEALIVQIAAAWDVGNHVFAIKRPGRLIVKEGTLIKVSRKKEVAYQFVLFNDALMYGSRGGVMSRKRFKMHNALDLVSVQIGVISVGDTALELDDLSTVAPDGAVGGAVLSMLSSLSEQDQGQLRFNIYSGGGGKKVKPPSEVQVDPALRVALDILQSEVSYLEGLRTLIKVYVRPLLDDFRADARLIGGEVVGIVKQADLSSMFVFLSDIQYIAALSERLLVALREQCFYFDSNGAASGLRGSIADIFLQMSPLFQLYDEYSSSFEFANRTLTEKMHAFHTLREFFDCQERENETQLRAVGAQCMQSLLILPIQRLPRYLLLLDRLRKNTDPDCAEFARLQSAVDAIQAMTCHINERIREREGLVKMHDFVRCWGNVVIRDAPVDRRCLREGSLVKQSRKGFKKYDFVLFTDALMYGERDEFLQRVRHHRTMLIAYCQVREAEDDSCAFELVGREKSFRVRAVDATVCAEWISDLRRAIAAVRERQRGIESETAPVWVKDTAQCMRCEAPFSLVSRPHHCRRCGKCLCNDCTPNRWLLEHIDPHKPQRVCLDCYGNLFAAYGPPALPAAQSKEARVTSPLGVMAQLRSSPLTQEQKE</sequence>
<gene>
    <name evidence="12" type="ORF">FCC1311_067452</name>
</gene>
<keyword evidence="13" id="KW-1185">Reference proteome</keyword>
<dbReference type="PROSITE" id="PS50010">
    <property type="entry name" value="DH_2"/>
    <property type="match status" value="1"/>
</dbReference>
<dbReference type="InterPro" id="IPR011993">
    <property type="entry name" value="PH-like_dom_sf"/>
</dbReference>
<dbReference type="SMART" id="SM00325">
    <property type="entry name" value="RhoGEF"/>
    <property type="match status" value="1"/>
</dbReference>
<evidence type="ECO:0000313" key="13">
    <source>
        <dbReference type="Proteomes" id="UP000241890"/>
    </source>
</evidence>
<evidence type="ECO:0000256" key="4">
    <source>
        <dbReference type="ARBA" id="ARBA00022723"/>
    </source>
</evidence>
<evidence type="ECO:0000313" key="12">
    <source>
        <dbReference type="EMBL" id="GBG30525.1"/>
    </source>
</evidence>
<dbReference type="Pfam" id="PF00621">
    <property type="entry name" value="RhoGEF"/>
    <property type="match status" value="1"/>
</dbReference>
<evidence type="ECO:0000259" key="10">
    <source>
        <dbReference type="PROSITE" id="PS50010"/>
    </source>
</evidence>
<evidence type="ECO:0000259" key="11">
    <source>
        <dbReference type="PROSITE" id="PS50178"/>
    </source>
</evidence>
<dbReference type="SUPFAM" id="SSF48065">
    <property type="entry name" value="DBL homology domain (DH-domain)"/>
    <property type="match status" value="1"/>
</dbReference>
<evidence type="ECO:0000256" key="1">
    <source>
        <dbReference type="ARBA" id="ARBA00004245"/>
    </source>
</evidence>
<dbReference type="AlphaFoldDB" id="A0A2R5GIU3"/>
<dbReference type="GO" id="GO:0008270">
    <property type="term" value="F:zinc ion binding"/>
    <property type="evidence" value="ECO:0007669"/>
    <property type="project" value="UniProtKB-KW"/>
</dbReference>
<dbReference type="InterPro" id="IPR000219">
    <property type="entry name" value="DH_dom"/>
</dbReference>
<evidence type="ECO:0000256" key="3">
    <source>
        <dbReference type="ARBA" id="ARBA00022658"/>
    </source>
</evidence>
<dbReference type="SMART" id="SM00064">
    <property type="entry name" value="FYVE"/>
    <property type="match status" value="1"/>
</dbReference>
<comment type="caution">
    <text evidence="12">The sequence shown here is derived from an EMBL/GenBank/DDBJ whole genome shotgun (WGS) entry which is preliminary data.</text>
</comment>
<keyword evidence="2" id="KW-0963">Cytoplasm</keyword>